<dbReference type="RefSeq" id="WP_252382442.1">
    <property type="nucleotide sequence ID" value="NZ_QOGZ01000261.1"/>
</dbReference>
<name>A0A369FHA4_ECOLX</name>
<sequence>ERLEILAGAHENVTTLPVARRK</sequence>
<comment type="caution">
    <text evidence="2">The sequence shown here is derived from an EMBL/GenBank/DDBJ whole genome shotgun (WGS) entry which is preliminary data.</text>
</comment>
<feature type="non-terminal residue" evidence="2">
    <location>
        <position position="1"/>
    </location>
</feature>
<proteinExistence type="predicted"/>
<accession>A0A369FHA4</accession>
<dbReference type="AlphaFoldDB" id="A0A369FHA4"/>
<reference evidence="2 3" key="1">
    <citation type="submission" date="2018-07" db="EMBL/GenBank/DDBJ databases">
        <title>Whole Genome Sequence Analysis of Avian Pathogenic E. coli - An Australian Perspective.</title>
        <authorList>
            <person name="Cummins M.L."/>
            <person name="Reid C.J."/>
            <person name="Roy Chowdhury P."/>
            <person name="Bushell R."/>
            <person name="Esbert N."/>
            <person name="Tivendale K.A."/>
            <person name="Noormohammadi A.H."/>
            <person name="Islam S."/>
            <person name="Marenda M.S."/>
            <person name="Browning G.F."/>
            <person name="Markham P.F."/>
            <person name="Djordjevic S.P."/>
        </authorList>
    </citation>
    <scope>NUCLEOTIDE SEQUENCE [LARGE SCALE GENOMIC DNA]</scope>
    <source>
        <strain evidence="2 3">AVC211</strain>
    </source>
</reference>
<evidence type="ECO:0000313" key="3">
    <source>
        <dbReference type="Proteomes" id="UP000253687"/>
    </source>
</evidence>
<organism evidence="2 3">
    <name type="scientific">Escherichia coli</name>
    <dbReference type="NCBI Taxonomy" id="562"/>
    <lineage>
        <taxon>Bacteria</taxon>
        <taxon>Pseudomonadati</taxon>
        <taxon>Pseudomonadota</taxon>
        <taxon>Gammaproteobacteria</taxon>
        <taxon>Enterobacterales</taxon>
        <taxon>Enterobacteriaceae</taxon>
        <taxon>Escherichia</taxon>
    </lineage>
</organism>
<dbReference type="EMBL" id="QOGZ01000261">
    <property type="protein sequence ID" value="RDA24410.1"/>
    <property type="molecule type" value="Genomic_DNA"/>
</dbReference>
<evidence type="ECO:0000313" key="1">
    <source>
        <dbReference type="EMBL" id="RDA24021.1"/>
    </source>
</evidence>
<dbReference type="EMBL" id="QOGZ01000325">
    <property type="protein sequence ID" value="RDA24021.1"/>
    <property type="molecule type" value="Genomic_DNA"/>
</dbReference>
<gene>
    <name evidence="2" type="ORF">DTL43_29390</name>
    <name evidence="1" type="ORF">DTL43_29770</name>
</gene>
<protein>
    <submittedName>
        <fullName evidence="2">Integrase</fullName>
    </submittedName>
</protein>
<evidence type="ECO:0000313" key="2">
    <source>
        <dbReference type="EMBL" id="RDA24410.1"/>
    </source>
</evidence>
<dbReference type="Proteomes" id="UP000253687">
    <property type="component" value="Unassembled WGS sequence"/>
</dbReference>